<dbReference type="PROSITE" id="PS50181">
    <property type="entry name" value="FBOX"/>
    <property type="match status" value="1"/>
</dbReference>
<evidence type="ECO:0000313" key="3">
    <source>
        <dbReference type="Proteomes" id="UP000077266"/>
    </source>
</evidence>
<dbReference type="SUPFAM" id="SSF81383">
    <property type="entry name" value="F-box domain"/>
    <property type="match status" value="1"/>
</dbReference>
<name>A0A165CCQ1_EXIGL</name>
<evidence type="ECO:0000313" key="2">
    <source>
        <dbReference type="EMBL" id="KZV82227.1"/>
    </source>
</evidence>
<dbReference type="AlphaFoldDB" id="A0A165CCQ1"/>
<dbReference type="InterPro" id="IPR001810">
    <property type="entry name" value="F-box_dom"/>
</dbReference>
<dbReference type="InParanoid" id="A0A165CCQ1"/>
<dbReference type="Proteomes" id="UP000077266">
    <property type="component" value="Unassembled WGS sequence"/>
</dbReference>
<dbReference type="Pfam" id="PF12937">
    <property type="entry name" value="F-box-like"/>
    <property type="match status" value="1"/>
</dbReference>
<keyword evidence="3" id="KW-1185">Reference proteome</keyword>
<dbReference type="OrthoDB" id="3185626at2759"/>
<organism evidence="2 3">
    <name type="scientific">Exidia glandulosa HHB12029</name>
    <dbReference type="NCBI Taxonomy" id="1314781"/>
    <lineage>
        <taxon>Eukaryota</taxon>
        <taxon>Fungi</taxon>
        <taxon>Dikarya</taxon>
        <taxon>Basidiomycota</taxon>
        <taxon>Agaricomycotina</taxon>
        <taxon>Agaricomycetes</taxon>
        <taxon>Auriculariales</taxon>
        <taxon>Exidiaceae</taxon>
        <taxon>Exidia</taxon>
    </lineage>
</organism>
<proteinExistence type="predicted"/>
<gene>
    <name evidence="2" type="ORF">EXIGLDRAFT_729996</name>
</gene>
<sequence>MRHRIALPTELLCAIIGFLPLKDRIAVTHVCQVWRKLALEARAELWAQIRWGPSSTMDVLAARLARAGTALIDLRVDVLQWRFPPVAAIIEPYIGQLQSLRIQIDAPGGSLRPTIAALLGLLTSRPAPQLISLTVFLDGMEARLTSPLFLNTTPRLRHVDFTCFEYVCAAARHPTVKILRLETEELHIPRQLHNYLRPFPGLEALDILSERYLADRGPGPMAALPARLDALIIGFQNRKPVPTEILELIPHGDVKQVEYREDLEDKKPGFRNAPSFPSQDEAIIMQGLQLLRPVAFFISFILYDSDGDSSAITDELENGLCTEVIMVDSLRNRRVFSASHKMFAPSFLSQVVVLNIREEDLYIWYLHRRTSDGPARFDALESLVVHSLLEINDYAEDTSWRSPFFISLPYPTVFEAPRLHSITFTTDEEVTFAPEMISEFLLHFLGRTIETPLELLELRNIRILGHNIAEVARLTLLAPKIDSRDDGLEYEYDVANLADFDDIDFS</sequence>
<accession>A0A165CCQ1</accession>
<reference evidence="2 3" key="1">
    <citation type="journal article" date="2016" name="Mol. Biol. Evol.">
        <title>Comparative Genomics of Early-Diverging Mushroom-Forming Fungi Provides Insights into the Origins of Lignocellulose Decay Capabilities.</title>
        <authorList>
            <person name="Nagy L.G."/>
            <person name="Riley R."/>
            <person name="Tritt A."/>
            <person name="Adam C."/>
            <person name="Daum C."/>
            <person name="Floudas D."/>
            <person name="Sun H."/>
            <person name="Yadav J.S."/>
            <person name="Pangilinan J."/>
            <person name="Larsson K.H."/>
            <person name="Matsuura K."/>
            <person name="Barry K."/>
            <person name="Labutti K."/>
            <person name="Kuo R."/>
            <person name="Ohm R.A."/>
            <person name="Bhattacharya S.S."/>
            <person name="Shirouzu T."/>
            <person name="Yoshinaga Y."/>
            <person name="Martin F.M."/>
            <person name="Grigoriev I.V."/>
            <person name="Hibbett D.S."/>
        </authorList>
    </citation>
    <scope>NUCLEOTIDE SEQUENCE [LARGE SCALE GENOMIC DNA]</scope>
    <source>
        <strain evidence="2 3">HHB12029</strain>
    </source>
</reference>
<protein>
    <recommendedName>
        <fullName evidence="1">F-box domain-containing protein</fullName>
    </recommendedName>
</protein>
<dbReference type="EMBL" id="KV426338">
    <property type="protein sequence ID" value="KZV82227.1"/>
    <property type="molecule type" value="Genomic_DNA"/>
</dbReference>
<evidence type="ECO:0000259" key="1">
    <source>
        <dbReference type="PROSITE" id="PS50181"/>
    </source>
</evidence>
<dbReference type="InterPro" id="IPR036047">
    <property type="entry name" value="F-box-like_dom_sf"/>
</dbReference>
<feature type="domain" description="F-box" evidence="1">
    <location>
        <begin position="1"/>
        <end position="49"/>
    </location>
</feature>
<dbReference type="Gene3D" id="1.20.1280.50">
    <property type="match status" value="1"/>
</dbReference>